<dbReference type="AlphaFoldDB" id="A0A840S6F1"/>
<protein>
    <submittedName>
        <fullName evidence="1">Uncharacterized protein</fullName>
    </submittedName>
</protein>
<dbReference type="Proteomes" id="UP000554837">
    <property type="component" value="Unassembled WGS sequence"/>
</dbReference>
<gene>
    <name evidence="1" type="ORF">HNQ51_001343</name>
</gene>
<evidence type="ECO:0000313" key="2">
    <source>
        <dbReference type="Proteomes" id="UP000554837"/>
    </source>
</evidence>
<keyword evidence="2" id="KW-1185">Reference proteome</keyword>
<reference evidence="1 2" key="1">
    <citation type="submission" date="2020-08" db="EMBL/GenBank/DDBJ databases">
        <title>Genomic Encyclopedia of Type Strains, Phase IV (KMG-IV): sequencing the most valuable type-strain genomes for metagenomic binning, comparative biology and taxonomic classification.</title>
        <authorList>
            <person name="Goeker M."/>
        </authorList>
    </citation>
    <scope>NUCLEOTIDE SEQUENCE [LARGE SCALE GENOMIC DNA]</scope>
    <source>
        <strain evidence="1 2">DSM 23958</strain>
    </source>
</reference>
<dbReference type="EMBL" id="JACHHO010000001">
    <property type="protein sequence ID" value="MBB5204050.1"/>
    <property type="molecule type" value="Genomic_DNA"/>
</dbReference>
<organism evidence="1 2">
    <name type="scientific">Inhella inkyongensis</name>
    <dbReference type="NCBI Taxonomy" id="392593"/>
    <lineage>
        <taxon>Bacteria</taxon>
        <taxon>Pseudomonadati</taxon>
        <taxon>Pseudomonadota</taxon>
        <taxon>Betaproteobacteria</taxon>
        <taxon>Burkholderiales</taxon>
        <taxon>Sphaerotilaceae</taxon>
        <taxon>Inhella</taxon>
    </lineage>
</organism>
<name>A0A840S6F1_9BURK</name>
<dbReference type="RefSeq" id="WP_138856952.1">
    <property type="nucleotide sequence ID" value="NZ_CP040709.1"/>
</dbReference>
<proteinExistence type="predicted"/>
<evidence type="ECO:0000313" key="1">
    <source>
        <dbReference type="EMBL" id="MBB5204050.1"/>
    </source>
</evidence>
<accession>A0A840S6F1</accession>
<comment type="caution">
    <text evidence="1">The sequence shown here is derived from an EMBL/GenBank/DDBJ whole genome shotgun (WGS) entry which is preliminary data.</text>
</comment>
<sequence>MIDMSIPNGWQVVAPGVAEKSLEDAFKFESEWYLATGHQGFEKPPAKRRYYYEIRIPGANADLLVMIHEEDGKRWGGCSQVVSDKLKIFGWRLM</sequence>